<comment type="subcellular location">
    <subcellularLocation>
        <location evidence="6">Cytoplasm</location>
    </subcellularLocation>
</comment>
<dbReference type="PANTHER" id="PTHR43977">
    <property type="entry name" value="STRUCTURAL MAINTENANCE OF CHROMOSOMES PROTEIN 3"/>
    <property type="match status" value="1"/>
</dbReference>
<dbReference type="CDD" id="cd03278">
    <property type="entry name" value="ABC_SMC_barmotin"/>
    <property type="match status" value="1"/>
</dbReference>
<dbReference type="GO" id="GO:0007062">
    <property type="term" value="P:sister chromatid cohesion"/>
    <property type="evidence" value="ECO:0007669"/>
    <property type="project" value="InterPro"/>
</dbReference>
<feature type="binding site" evidence="6">
    <location>
        <begin position="32"/>
        <end position="39"/>
    </location>
    <ligand>
        <name>ATP</name>
        <dbReference type="ChEBI" id="CHEBI:30616"/>
    </ligand>
</feature>
<evidence type="ECO:0000256" key="5">
    <source>
        <dbReference type="ARBA" id="ARBA00023125"/>
    </source>
</evidence>
<reference evidence="8" key="2">
    <citation type="submission" date="2021-04" db="EMBL/GenBank/DDBJ databases">
        <authorList>
            <person name="Gilroy R."/>
        </authorList>
    </citation>
    <scope>NUCLEOTIDE SEQUENCE</scope>
    <source>
        <strain evidence="8">CHK160-9182</strain>
    </source>
</reference>
<comment type="caution">
    <text evidence="8">The sequence shown here is derived from an EMBL/GenBank/DDBJ whole genome shotgun (WGS) entry which is preliminary data.</text>
</comment>
<feature type="coiled-coil region" evidence="6">
    <location>
        <begin position="923"/>
        <end position="995"/>
    </location>
</feature>
<organism evidence="8 9">
    <name type="scientific">Candidatus Ignatzschineria merdigallinarum</name>
    <dbReference type="NCBI Taxonomy" id="2838621"/>
    <lineage>
        <taxon>Bacteria</taxon>
        <taxon>Pseudomonadati</taxon>
        <taxon>Pseudomonadota</taxon>
        <taxon>Gammaproteobacteria</taxon>
        <taxon>Cardiobacteriales</taxon>
        <taxon>Ignatzschineriaceae</taxon>
        <taxon>Ignatzschineria</taxon>
    </lineage>
</organism>
<evidence type="ECO:0000256" key="3">
    <source>
        <dbReference type="ARBA" id="ARBA00022840"/>
    </source>
</evidence>
<comment type="subunit">
    <text evidence="6">Homodimer.</text>
</comment>
<evidence type="ECO:0000256" key="1">
    <source>
        <dbReference type="ARBA" id="ARBA00022490"/>
    </source>
</evidence>
<dbReference type="InterPro" id="IPR027417">
    <property type="entry name" value="P-loop_NTPase"/>
</dbReference>
<comment type="function">
    <text evidence="6">Required for chromosome condensation and partitioning.</text>
</comment>
<keyword evidence="5 6" id="KW-0238">DNA-binding</keyword>
<keyword evidence="1 6" id="KW-0963">Cytoplasm</keyword>
<name>A0A9D1Q7D7_9GAMM</name>
<evidence type="ECO:0000256" key="4">
    <source>
        <dbReference type="ARBA" id="ARBA00023054"/>
    </source>
</evidence>
<comment type="similarity">
    <text evidence="6">Belongs to the SMC family.</text>
</comment>
<evidence type="ECO:0000313" key="8">
    <source>
        <dbReference type="EMBL" id="HIW07521.1"/>
    </source>
</evidence>
<dbReference type="GO" id="GO:0030261">
    <property type="term" value="P:chromosome condensation"/>
    <property type="evidence" value="ECO:0007669"/>
    <property type="project" value="InterPro"/>
</dbReference>
<dbReference type="GO" id="GO:0005524">
    <property type="term" value="F:ATP binding"/>
    <property type="evidence" value="ECO:0007669"/>
    <property type="project" value="UniProtKB-UniRule"/>
</dbReference>
<dbReference type="GO" id="GO:0007059">
    <property type="term" value="P:chromosome segregation"/>
    <property type="evidence" value="ECO:0007669"/>
    <property type="project" value="UniProtKB-UniRule"/>
</dbReference>
<dbReference type="Proteomes" id="UP000823934">
    <property type="component" value="Unassembled WGS sequence"/>
</dbReference>
<evidence type="ECO:0000313" key="9">
    <source>
        <dbReference type="Proteomes" id="UP000823934"/>
    </source>
</evidence>
<dbReference type="GO" id="GO:0003677">
    <property type="term" value="F:DNA binding"/>
    <property type="evidence" value="ECO:0007669"/>
    <property type="project" value="UniProtKB-UniRule"/>
</dbReference>
<dbReference type="Gene3D" id="3.40.50.300">
    <property type="entry name" value="P-loop containing nucleotide triphosphate hydrolases"/>
    <property type="match status" value="2"/>
</dbReference>
<keyword evidence="4 6" id="KW-0175">Coiled coil</keyword>
<evidence type="ECO:0000256" key="2">
    <source>
        <dbReference type="ARBA" id="ARBA00022741"/>
    </source>
</evidence>
<feature type="coiled-coil region" evidence="6">
    <location>
        <begin position="453"/>
        <end position="494"/>
    </location>
</feature>
<feature type="coiled-coil region" evidence="6">
    <location>
        <begin position="641"/>
        <end position="696"/>
    </location>
</feature>
<gene>
    <name evidence="6 8" type="primary">smc</name>
    <name evidence="8" type="ORF">H9889_09400</name>
</gene>
<comment type="domain">
    <text evidence="6">Contains large globular domains required for ATP hydrolysis at each terminus and a third globular domain forming a flexible hinge near the middle of the molecule. These domains are separated by coiled-coil structures.</text>
</comment>
<sequence length="1150" mass="131568">MRLSKVKLSGFKSFVDQTTFVLTGKLNGIVGPNGCGKSNIIDAVRWVMGESSAKQLRGESMSDVIFNGSERRKAAGMASIELIFENDEGRLGGKWAEYREISVRRTLDRDGKSQYFLNGTRCRRRDITDIFLGTGLGPRSYAIIEQGMISRIVESKPEDLRSFFEEAANISKYKERRHETELRIEHTRTNLERLSDIRVELGKQLSRLERQAATARRYQLLKREERTLCYAELHQQKTGVETAMQALIDQHDSEHSSFQEMVENLNAVTTALFDQKKQFEALEKVVEQKNQELYPYKQSVDHLDHELIRIRALEKRDLESQAEWQENGLRLEEEFKTSSTELATLQTSFEEAAFILESEADLIWQSEETLTNQKNALETVQHEYTQIRDALKTIEQKLELNRHSLKFQEEKAANVIEERARLMATTKESTFTPEADSETMLLEETMILKTSEIELLQQEIQTKEASHITLKRELQALELEQRKLSASRNQLAGEVSMLEKMVVSEEKAGKAPLFEHLKVKAGWNSAVDTILRQQLLMDTEKRVGKSYILGTQSFTFTAEHLGAYIESDLALGSLLSHIYIYDDAGIDPLAIEKQSAFMALRDKLALHEVIVTKSGLLFGPDWAIYSTEDANFGILARQRSLENALAEIAEIDGRLELLDETLYEKDETLKSLQLTIETAQKTLQKLSREQFDLEKKLSLLMQAKSHHEKEQHRIESRLVEIAKEEAITQTLLAELKSEIETQEIGFITESERYEAIQEHYEALKIAYDADKKNLDHQRNLHLEKKRHQDALERSLVQVRERKLRAESELTILRQRMENQQDKTNYAEQIQAAEEAKMIAEENLIQFESGLIDIRAEYDAAKEAITQLEAKKVEHEALLGGQKDKMMQFSIREAELKTKREMFLEKWEALLIEISDEEIEEAVKNHAEKAITELETELEVKREAIQKIGAVNLVAITEAEELRERKEYLDTENDDLEEALRMLEKAINEIDDETRTRFMETFNAVNEDFSRLFPRLFGGGKAYLKMTEDDALTSGINIIAHPPGKKPGTIHLLSGGEKALTAMALVFGIFNLNPAPFCMLDEVDAPLDEANVRRLGELIDEMSEKVQFIFITHNKATMTISDSLIGVTMAEPGVSRLVSVSLKDAMEFIDE</sequence>
<dbReference type="EMBL" id="DXHP01000202">
    <property type="protein sequence ID" value="HIW07521.1"/>
    <property type="molecule type" value="Genomic_DNA"/>
</dbReference>
<protein>
    <recommendedName>
        <fullName evidence="6">Chromosome partition protein Smc</fullName>
    </recommendedName>
</protein>
<dbReference type="Pfam" id="PF02463">
    <property type="entry name" value="SMC_N"/>
    <property type="match status" value="1"/>
</dbReference>
<dbReference type="SUPFAM" id="SSF52540">
    <property type="entry name" value="P-loop containing nucleoside triphosphate hydrolases"/>
    <property type="match status" value="1"/>
</dbReference>
<dbReference type="GO" id="GO:0006260">
    <property type="term" value="P:DNA replication"/>
    <property type="evidence" value="ECO:0007669"/>
    <property type="project" value="UniProtKB-UniRule"/>
</dbReference>
<evidence type="ECO:0000256" key="6">
    <source>
        <dbReference type="HAMAP-Rule" id="MF_01894"/>
    </source>
</evidence>
<feature type="coiled-coil region" evidence="6">
    <location>
        <begin position="788"/>
        <end position="877"/>
    </location>
</feature>
<dbReference type="PIRSF" id="PIRSF005719">
    <property type="entry name" value="SMC"/>
    <property type="match status" value="1"/>
</dbReference>
<dbReference type="NCBIfam" id="TIGR02168">
    <property type="entry name" value="SMC_prok_B"/>
    <property type="match status" value="1"/>
</dbReference>
<accession>A0A9D1Q7D7</accession>
<feature type="domain" description="RecF/RecN/SMC N-terminal" evidence="7">
    <location>
        <begin position="3"/>
        <end position="1134"/>
    </location>
</feature>
<dbReference type="InterPro" id="IPR024704">
    <property type="entry name" value="SMC"/>
</dbReference>
<dbReference type="InterPro" id="IPR003395">
    <property type="entry name" value="RecF/RecN/SMC_N"/>
</dbReference>
<dbReference type="GO" id="GO:0005737">
    <property type="term" value="C:cytoplasm"/>
    <property type="evidence" value="ECO:0007669"/>
    <property type="project" value="UniProtKB-SubCell"/>
</dbReference>
<evidence type="ECO:0000259" key="7">
    <source>
        <dbReference type="Pfam" id="PF02463"/>
    </source>
</evidence>
<dbReference type="AlphaFoldDB" id="A0A9D1Q7D7"/>
<keyword evidence="3 6" id="KW-0067">ATP-binding</keyword>
<proteinExistence type="inferred from homology"/>
<reference evidence="8" key="1">
    <citation type="journal article" date="2021" name="PeerJ">
        <title>Extensive microbial diversity within the chicken gut microbiome revealed by metagenomics and culture.</title>
        <authorList>
            <person name="Gilroy R."/>
            <person name="Ravi A."/>
            <person name="Getino M."/>
            <person name="Pursley I."/>
            <person name="Horton D.L."/>
            <person name="Alikhan N.F."/>
            <person name="Baker D."/>
            <person name="Gharbi K."/>
            <person name="Hall N."/>
            <person name="Watson M."/>
            <person name="Adriaenssens E.M."/>
            <person name="Foster-Nyarko E."/>
            <person name="Jarju S."/>
            <person name="Secka A."/>
            <person name="Antonio M."/>
            <person name="Oren A."/>
            <person name="Chaudhuri R.R."/>
            <person name="La Ragione R."/>
            <person name="Hildebrand F."/>
            <person name="Pallen M.J."/>
        </authorList>
    </citation>
    <scope>NUCLEOTIDE SEQUENCE</scope>
    <source>
        <strain evidence="8">CHK160-9182</strain>
    </source>
</reference>
<keyword evidence="2 6" id="KW-0547">Nucleotide-binding</keyword>
<dbReference type="GO" id="GO:0016887">
    <property type="term" value="F:ATP hydrolysis activity"/>
    <property type="evidence" value="ECO:0007669"/>
    <property type="project" value="InterPro"/>
</dbReference>
<dbReference type="InterPro" id="IPR011890">
    <property type="entry name" value="SMC_prok"/>
</dbReference>
<feature type="coiled-coil region" evidence="6">
    <location>
        <begin position="377"/>
        <end position="425"/>
    </location>
</feature>
<dbReference type="HAMAP" id="MF_01894">
    <property type="entry name" value="Smc_prok"/>
    <property type="match status" value="1"/>
</dbReference>